<feature type="domain" description="ABC transmembrane type-1" evidence="9">
    <location>
        <begin position="64"/>
        <end position="252"/>
    </location>
</feature>
<feature type="transmembrane region" description="Helical" evidence="8">
    <location>
        <begin position="233"/>
        <end position="251"/>
    </location>
</feature>
<reference evidence="10 11" key="1">
    <citation type="submission" date="2014-06" db="EMBL/GenBank/DDBJ databases">
        <title>Genome characterization of distinct group I Clostridium botulinum lineages.</title>
        <authorList>
            <person name="Giordani F."/>
            <person name="Anselmo A."/>
            <person name="Fillo S."/>
            <person name="Palozzi A.M."/>
            <person name="Fortunato A."/>
            <person name="Gentile B."/>
            <person name="Ciammaruconi A."/>
            <person name="Anniballi F."/>
            <person name="De Medici D."/>
            <person name="Lista F."/>
        </authorList>
    </citation>
    <scope>NUCLEOTIDE SEQUENCE [LARGE SCALE GENOMIC DNA]</scope>
    <source>
        <strain evidence="10 11">B2 450</strain>
    </source>
</reference>
<dbReference type="SUPFAM" id="SSF161098">
    <property type="entry name" value="MetI-like"/>
    <property type="match status" value="1"/>
</dbReference>
<gene>
    <name evidence="10" type="ORF">N495_05750</name>
</gene>
<dbReference type="PANTHER" id="PTHR43357:SF4">
    <property type="entry name" value="INNER MEMBRANE ABC TRANSPORTER PERMEASE PROTEIN YDCV"/>
    <property type="match status" value="1"/>
</dbReference>
<dbReference type="InterPro" id="IPR000515">
    <property type="entry name" value="MetI-like"/>
</dbReference>
<keyword evidence="6 8" id="KW-1133">Transmembrane helix</keyword>
<sequence length="268" mass="30219">MKNKKIISNIIIYSFAFFFLFPIIILCLWSFAKNWSWPLVIPKEFGLRGLKYALDPKSQNLSILFKSIGISTIVTFVTIIISIPAAKALGIYNFKGKNFIKILIFSPIIVPGVSVALGIHVSFLKLGIANTILGVIIIHLMPCIPYSVFMLTDIFEIIGDKMEKQAKVLGANRYQCFFYVTLPLISSGIMSTVFMTFIISFSQYFLTFLIGGGQVITYPIVMFPFIKSGDRTIASSFSLIFIITSLIYLLIINKCIKSYYKIDKFLNV</sequence>
<dbReference type="HOGENOM" id="CLU_016047_3_1_9"/>
<comment type="similarity">
    <text evidence="8">Belongs to the binding-protein-dependent transport system permease family.</text>
</comment>
<protein>
    <submittedName>
        <fullName evidence="10">ABC transporter permease</fullName>
    </submittedName>
</protein>
<evidence type="ECO:0000313" key="11">
    <source>
        <dbReference type="Proteomes" id="UP000032250"/>
    </source>
</evidence>
<keyword evidence="3" id="KW-1003">Cell membrane</keyword>
<dbReference type="PROSITE" id="PS50928">
    <property type="entry name" value="ABC_TM1"/>
    <property type="match status" value="1"/>
</dbReference>
<keyword evidence="2 8" id="KW-0813">Transport</keyword>
<evidence type="ECO:0000256" key="2">
    <source>
        <dbReference type="ARBA" id="ARBA00022448"/>
    </source>
</evidence>
<dbReference type="Proteomes" id="UP000032250">
    <property type="component" value="Unassembled WGS sequence"/>
</dbReference>
<keyword evidence="4" id="KW-0997">Cell inner membrane</keyword>
<dbReference type="RefSeq" id="WP_043031731.1">
    <property type="nucleotide sequence ID" value="NZ_JXSU01000007.1"/>
</dbReference>
<keyword evidence="7 8" id="KW-0472">Membrane</keyword>
<feature type="transmembrane region" description="Helical" evidence="8">
    <location>
        <begin position="176"/>
        <end position="199"/>
    </location>
</feature>
<dbReference type="PANTHER" id="PTHR43357">
    <property type="entry name" value="INNER MEMBRANE ABC TRANSPORTER PERMEASE PROTEIN YDCV"/>
    <property type="match status" value="1"/>
</dbReference>
<dbReference type="AlphaFoldDB" id="A0A0D1BWE7"/>
<evidence type="ECO:0000256" key="4">
    <source>
        <dbReference type="ARBA" id="ARBA00022519"/>
    </source>
</evidence>
<name>A0A0D1BWE7_CLOBO</name>
<comment type="subcellular location">
    <subcellularLocation>
        <location evidence="1">Cell inner membrane</location>
        <topology evidence="1">Multi-pass membrane protein</topology>
    </subcellularLocation>
    <subcellularLocation>
        <location evidence="8">Cell membrane</location>
        <topology evidence="8">Multi-pass membrane protein</topology>
    </subcellularLocation>
</comment>
<evidence type="ECO:0000259" key="9">
    <source>
        <dbReference type="PROSITE" id="PS50928"/>
    </source>
</evidence>
<evidence type="ECO:0000256" key="1">
    <source>
        <dbReference type="ARBA" id="ARBA00004429"/>
    </source>
</evidence>
<dbReference type="PATRIC" id="fig|1379739.3.peg.1478"/>
<dbReference type="Gene3D" id="1.10.3720.10">
    <property type="entry name" value="MetI-like"/>
    <property type="match status" value="1"/>
</dbReference>
<feature type="transmembrane region" description="Helical" evidence="8">
    <location>
        <begin position="63"/>
        <end position="86"/>
    </location>
</feature>
<organism evidence="10 11">
    <name type="scientific">Clostridium botulinum B2 450</name>
    <dbReference type="NCBI Taxonomy" id="1379739"/>
    <lineage>
        <taxon>Bacteria</taxon>
        <taxon>Bacillati</taxon>
        <taxon>Bacillota</taxon>
        <taxon>Clostridia</taxon>
        <taxon>Eubacteriales</taxon>
        <taxon>Clostridiaceae</taxon>
        <taxon>Clostridium</taxon>
    </lineage>
</organism>
<proteinExistence type="inferred from homology"/>
<evidence type="ECO:0000256" key="5">
    <source>
        <dbReference type="ARBA" id="ARBA00022692"/>
    </source>
</evidence>
<accession>A0A0D1BWE7</accession>
<evidence type="ECO:0000256" key="8">
    <source>
        <dbReference type="RuleBase" id="RU363032"/>
    </source>
</evidence>
<feature type="transmembrane region" description="Helical" evidence="8">
    <location>
        <begin position="131"/>
        <end position="155"/>
    </location>
</feature>
<dbReference type="GO" id="GO:0005886">
    <property type="term" value="C:plasma membrane"/>
    <property type="evidence" value="ECO:0007669"/>
    <property type="project" value="UniProtKB-SubCell"/>
</dbReference>
<dbReference type="Pfam" id="PF00528">
    <property type="entry name" value="BPD_transp_1"/>
    <property type="match status" value="1"/>
</dbReference>
<dbReference type="CDD" id="cd06261">
    <property type="entry name" value="TM_PBP2"/>
    <property type="match status" value="1"/>
</dbReference>
<feature type="transmembrane region" description="Helical" evidence="8">
    <location>
        <begin position="205"/>
        <end position="226"/>
    </location>
</feature>
<dbReference type="GO" id="GO:0055085">
    <property type="term" value="P:transmembrane transport"/>
    <property type="evidence" value="ECO:0007669"/>
    <property type="project" value="InterPro"/>
</dbReference>
<evidence type="ECO:0000256" key="3">
    <source>
        <dbReference type="ARBA" id="ARBA00022475"/>
    </source>
</evidence>
<feature type="transmembrane region" description="Helical" evidence="8">
    <location>
        <begin position="98"/>
        <end position="119"/>
    </location>
</feature>
<feature type="transmembrane region" description="Helical" evidence="8">
    <location>
        <begin position="12"/>
        <end position="32"/>
    </location>
</feature>
<evidence type="ECO:0000313" key="10">
    <source>
        <dbReference type="EMBL" id="KIS23106.1"/>
    </source>
</evidence>
<comment type="caution">
    <text evidence="10">The sequence shown here is derived from an EMBL/GenBank/DDBJ whole genome shotgun (WGS) entry which is preliminary data.</text>
</comment>
<dbReference type="InterPro" id="IPR035906">
    <property type="entry name" value="MetI-like_sf"/>
</dbReference>
<evidence type="ECO:0000256" key="6">
    <source>
        <dbReference type="ARBA" id="ARBA00022989"/>
    </source>
</evidence>
<keyword evidence="5 8" id="KW-0812">Transmembrane</keyword>
<dbReference type="OrthoDB" id="9782004at2"/>
<evidence type="ECO:0000256" key="7">
    <source>
        <dbReference type="ARBA" id="ARBA00023136"/>
    </source>
</evidence>
<dbReference type="EMBL" id="JXSU01000007">
    <property type="protein sequence ID" value="KIS23106.1"/>
    <property type="molecule type" value="Genomic_DNA"/>
</dbReference>